<dbReference type="EMBL" id="JACASE010000005">
    <property type="protein sequence ID" value="KAF6467479.1"/>
    <property type="molecule type" value="Genomic_DNA"/>
</dbReference>
<organism evidence="13 14">
    <name type="scientific">Rousettus aegyptiacus</name>
    <name type="common">Egyptian fruit bat</name>
    <name type="synonym">Pteropus aegyptiacus</name>
    <dbReference type="NCBI Taxonomy" id="9407"/>
    <lineage>
        <taxon>Eukaryota</taxon>
        <taxon>Metazoa</taxon>
        <taxon>Chordata</taxon>
        <taxon>Craniata</taxon>
        <taxon>Vertebrata</taxon>
        <taxon>Euteleostomi</taxon>
        <taxon>Mammalia</taxon>
        <taxon>Eutheria</taxon>
        <taxon>Laurasiatheria</taxon>
        <taxon>Chiroptera</taxon>
        <taxon>Yinpterochiroptera</taxon>
        <taxon>Pteropodoidea</taxon>
        <taxon>Pteropodidae</taxon>
        <taxon>Rousettinae</taxon>
        <taxon>Rousettus</taxon>
    </lineage>
</organism>
<dbReference type="InterPro" id="IPR031418">
    <property type="entry name" value="RITA1"/>
</dbReference>
<feature type="compositionally biased region" description="Polar residues" evidence="12">
    <location>
        <begin position="226"/>
        <end position="237"/>
    </location>
</feature>
<evidence type="ECO:0000313" key="13">
    <source>
        <dbReference type="EMBL" id="KAF6467479.1"/>
    </source>
</evidence>
<dbReference type="AlphaFoldDB" id="A0A7J8H6L3"/>
<evidence type="ECO:0000256" key="10">
    <source>
        <dbReference type="ARBA" id="ARBA00024957"/>
    </source>
</evidence>
<feature type="compositionally biased region" description="Pro residues" evidence="12">
    <location>
        <begin position="68"/>
        <end position="77"/>
    </location>
</feature>
<evidence type="ECO:0000256" key="8">
    <source>
        <dbReference type="ARBA" id="ARBA00022976"/>
    </source>
</evidence>
<comment type="function">
    <text evidence="10">Tubulin-binding protein that acts as a negative regulator of Notch signaling pathway. Shuttles between the cytoplasm and the nucleus and mediates the nuclear export of RBPJ/RBPSUH, thereby preventing the interaction between RBPJ/RBPSUH and NICD product of Notch proteins (Notch intracellular domain), leading to down-regulate Notch-mediated transcription. May play a role in neurogenesis.</text>
</comment>
<feature type="region of interest" description="Disordered" evidence="12">
    <location>
        <begin position="1"/>
        <end position="22"/>
    </location>
</feature>
<dbReference type="GO" id="GO:0015631">
    <property type="term" value="F:tubulin binding"/>
    <property type="evidence" value="ECO:0007669"/>
    <property type="project" value="InterPro"/>
</dbReference>
<name>A0A7J8H6L3_ROUAE</name>
<dbReference type="PANTHER" id="PTHR34917">
    <property type="entry name" value="RBPJ-INTERACTING AND TUBULIN-ASSOCIATED PROTEIN 1"/>
    <property type="match status" value="1"/>
</dbReference>
<evidence type="ECO:0000313" key="14">
    <source>
        <dbReference type="Proteomes" id="UP000593571"/>
    </source>
</evidence>
<keyword evidence="9" id="KW-0539">Nucleus</keyword>
<dbReference type="GO" id="GO:0051168">
    <property type="term" value="P:nuclear export"/>
    <property type="evidence" value="ECO:0007669"/>
    <property type="project" value="InterPro"/>
</dbReference>
<gene>
    <name evidence="13" type="ORF">HJG63_016730</name>
</gene>
<feature type="region of interest" description="Disordered" evidence="12">
    <location>
        <begin position="62"/>
        <end position="124"/>
    </location>
</feature>
<evidence type="ECO:0000256" key="6">
    <source>
        <dbReference type="ARBA" id="ARBA00022490"/>
    </source>
</evidence>
<evidence type="ECO:0000256" key="9">
    <source>
        <dbReference type="ARBA" id="ARBA00023242"/>
    </source>
</evidence>
<comment type="similarity">
    <text evidence="3">Belongs to the RITA family.</text>
</comment>
<accession>A0A7J8H6L3</accession>
<evidence type="ECO:0000256" key="4">
    <source>
        <dbReference type="ARBA" id="ARBA00011667"/>
    </source>
</evidence>
<sequence length="293" mass="31737">MVKEAWRQDPVGPAHPLLLGTTGSMKTPVELAISGMQTLHHPHRCRRGCQVKARASYVDETLFGSPAGPRPTPPDFDPPWVEKANRTKGVSTDASRASEANRSSETTSSRGSTPTLTPRKKNKYRLISHTPSYCDESLFGSRSKGTSWEAPWMAKGDAAKLHTLFWTPPATPRGSHSPRPRETPLRAVHPADASETEPRVAAGSRKLSVDGLDTPRPLRRERSHSLTHLNAPSTGRPHTSDPHTNGPGNPRPSPSGVTFRSPLVTPRARSVSVSVPTTPRGGGATQKPKPPWK</sequence>
<dbReference type="GO" id="GO:0007219">
    <property type="term" value="P:Notch signaling pathway"/>
    <property type="evidence" value="ECO:0007669"/>
    <property type="project" value="UniProtKB-KW"/>
</dbReference>
<keyword evidence="8" id="KW-0914">Notch signaling pathway</keyword>
<reference evidence="13 14" key="1">
    <citation type="journal article" date="2020" name="Nature">
        <title>Six reference-quality genomes reveal evolution of bat adaptations.</title>
        <authorList>
            <person name="Jebb D."/>
            <person name="Huang Z."/>
            <person name="Pippel M."/>
            <person name="Hughes G.M."/>
            <person name="Lavrichenko K."/>
            <person name="Devanna P."/>
            <person name="Winkler S."/>
            <person name="Jermiin L.S."/>
            <person name="Skirmuntt E.C."/>
            <person name="Katzourakis A."/>
            <person name="Burkitt-Gray L."/>
            <person name="Ray D.A."/>
            <person name="Sullivan K.A.M."/>
            <person name="Roscito J.G."/>
            <person name="Kirilenko B.M."/>
            <person name="Davalos L.M."/>
            <person name="Corthals A.P."/>
            <person name="Power M.L."/>
            <person name="Jones G."/>
            <person name="Ransome R.D."/>
            <person name="Dechmann D.K.N."/>
            <person name="Locatelli A.G."/>
            <person name="Puechmaille S.J."/>
            <person name="Fedrigo O."/>
            <person name="Jarvis E.D."/>
            <person name="Hiller M."/>
            <person name="Vernes S.C."/>
            <person name="Myers E.W."/>
            <person name="Teeling E.C."/>
        </authorList>
    </citation>
    <scope>NUCLEOTIDE SEQUENCE [LARGE SCALE GENOMIC DNA]</scope>
    <source>
        <strain evidence="13">MRouAeg1</strain>
        <tissue evidence="13">Muscle</tissue>
    </source>
</reference>
<dbReference type="PANTHER" id="PTHR34917:SF1">
    <property type="entry name" value="RBPJ-INTERACTING AND TUBULIN-ASSOCIATED PROTEIN 1"/>
    <property type="match status" value="1"/>
</dbReference>
<dbReference type="GO" id="GO:0005737">
    <property type="term" value="C:cytoplasm"/>
    <property type="evidence" value="ECO:0007669"/>
    <property type="project" value="UniProtKB-SubCell"/>
</dbReference>
<evidence type="ECO:0000256" key="3">
    <source>
        <dbReference type="ARBA" id="ARBA00010906"/>
    </source>
</evidence>
<proteinExistence type="inferred from homology"/>
<dbReference type="Proteomes" id="UP000593571">
    <property type="component" value="Unassembled WGS sequence"/>
</dbReference>
<keyword evidence="14" id="KW-1185">Reference proteome</keyword>
<evidence type="ECO:0000256" key="12">
    <source>
        <dbReference type="SAM" id="MobiDB-lite"/>
    </source>
</evidence>
<comment type="subunit">
    <text evidence="4">Interacts with RBPJ/RBPSUH.</text>
</comment>
<keyword evidence="6" id="KW-0963">Cytoplasm</keyword>
<dbReference type="GO" id="GO:0007399">
    <property type="term" value="P:nervous system development"/>
    <property type="evidence" value="ECO:0007669"/>
    <property type="project" value="UniProtKB-KW"/>
</dbReference>
<comment type="subcellular location">
    <subcellularLocation>
        <location evidence="2">Cytoplasm</location>
    </subcellularLocation>
    <subcellularLocation>
        <location evidence="1">Nucleus</location>
    </subcellularLocation>
</comment>
<comment type="caution">
    <text evidence="13">The sequence shown here is derived from an EMBL/GenBank/DDBJ whole genome shotgun (WGS) entry which is preliminary data.</text>
</comment>
<feature type="region of interest" description="Disordered" evidence="12">
    <location>
        <begin position="166"/>
        <end position="293"/>
    </location>
</feature>
<evidence type="ECO:0000256" key="2">
    <source>
        <dbReference type="ARBA" id="ARBA00004496"/>
    </source>
</evidence>
<keyword evidence="7" id="KW-0524">Neurogenesis</keyword>
<evidence type="ECO:0000256" key="5">
    <source>
        <dbReference type="ARBA" id="ARBA00014447"/>
    </source>
</evidence>
<protein>
    <recommendedName>
        <fullName evidence="5">RBPJ-interacting and tubulin-associated protein 1</fullName>
    </recommendedName>
    <alternativeName>
        <fullName evidence="11">RBPJ-interacting and tubulin-associated protein</fullName>
    </alternativeName>
</protein>
<dbReference type="GO" id="GO:0005634">
    <property type="term" value="C:nucleus"/>
    <property type="evidence" value="ECO:0007669"/>
    <property type="project" value="UniProtKB-SubCell"/>
</dbReference>
<dbReference type="Pfam" id="PF17066">
    <property type="entry name" value="RITA"/>
    <property type="match status" value="1"/>
</dbReference>
<evidence type="ECO:0000256" key="11">
    <source>
        <dbReference type="ARBA" id="ARBA00031318"/>
    </source>
</evidence>
<evidence type="ECO:0000256" key="7">
    <source>
        <dbReference type="ARBA" id="ARBA00022902"/>
    </source>
</evidence>
<dbReference type="GO" id="GO:0045746">
    <property type="term" value="P:negative regulation of Notch signaling pathway"/>
    <property type="evidence" value="ECO:0007669"/>
    <property type="project" value="TreeGrafter"/>
</dbReference>
<evidence type="ECO:0000256" key="1">
    <source>
        <dbReference type="ARBA" id="ARBA00004123"/>
    </source>
</evidence>
<feature type="compositionally biased region" description="Low complexity" evidence="12">
    <location>
        <begin position="94"/>
        <end position="115"/>
    </location>
</feature>